<dbReference type="OrthoDB" id="9811749at2"/>
<gene>
    <name evidence="3" type="ORF">HG66A1_19560</name>
</gene>
<dbReference type="RefSeq" id="WP_145182632.1">
    <property type="nucleotide sequence ID" value="NZ_CP036266.1"/>
</dbReference>
<dbReference type="InterPro" id="IPR001932">
    <property type="entry name" value="PPM-type_phosphatase-like_dom"/>
</dbReference>
<accession>A0A517PLD7</accession>
<dbReference type="SMART" id="SM00331">
    <property type="entry name" value="PP2C_SIG"/>
    <property type="match status" value="1"/>
</dbReference>
<evidence type="ECO:0000259" key="2">
    <source>
        <dbReference type="SMART" id="SM00331"/>
    </source>
</evidence>
<evidence type="ECO:0000313" key="4">
    <source>
        <dbReference type="Proteomes" id="UP000320421"/>
    </source>
</evidence>
<dbReference type="EMBL" id="CP036266">
    <property type="protein sequence ID" value="QDT20171.1"/>
    <property type="molecule type" value="Genomic_DNA"/>
</dbReference>
<name>A0A517PLD7_9PLAN</name>
<dbReference type="AlphaFoldDB" id="A0A517PLD7"/>
<dbReference type="PANTHER" id="PTHR43156:SF2">
    <property type="entry name" value="STAGE II SPORULATION PROTEIN E"/>
    <property type="match status" value="1"/>
</dbReference>
<reference evidence="3 4" key="1">
    <citation type="submission" date="2019-02" db="EMBL/GenBank/DDBJ databases">
        <title>Deep-cultivation of Planctomycetes and their phenomic and genomic characterization uncovers novel biology.</title>
        <authorList>
            <person name="Wiegand S."/>
            <person name="Jogler M."/>
            <person name="Boedeker C."/>
            <person name="Pinto D."/>
            <person name="Vollmers J."/>
            <person name="Rivas-Marin E."/>
            <person name="Kohn T."/>
            <person name="Peeters S.H."/>
            <person name="Heuer A."/>
            <person name="Rast P."/>
            <person name="Oberbeckmann S."/>
            <person name="Bunk B."/>
            <person name="Jeske O."/>
            <person name="Meyerdierks A."/>
            <person name="Storesund J.E."/>
            <person name="Kallscheuer N."/>
            <person name="Luecker S."/>
            <person name="Lage O.M."/>
            <person name="Pohl T."/>
            <person name="Merkel B.J."/>
            <person name="Hornburger P."/>
            <person name="Mueller R.-W."/>
            <person name="Bruemmer F."/>
            <person name="Labrenz M."/>
            <person name="Spormann A.M."/>
            <person name="Op den Camp H."/>
            <person name="Overmann J."/>
            <person name="Amann R."/>
            <person name="Jetten M.S.M."/>
            <person name="Mascher T."/>
            <person name="Medema M.H."/>
            <person name="Devos D.P."/>
            <person name="Kaster A.-K."/>
            <person name="Ovreas L."/>
            <person name="Rohde M."/>
            <person name="Galperin M.Y."/>
            <person name="Jogler C."/>
        </authorList>
    </citation>
    <scope>NUCLEOTIDE SEQUENCE [LARGE SCALE GENOMIC DNA]</scope>
    <source>
        <strain evidence="3 4">HG66A1</strain>
    </source>
</reference>
<evidence type="ECO:0000256" key="1">
    <source>
        <dbReference type="ARBA" id="ARBA00022801"/>
    </source>
</evidence>
<dbReference type="Proteomes" id="UP000320421">
    <property type="component" value="Chromosome"/>
</dbReference>
<dbReference type="InterPro" id="IPR052016">
    <property type="entry name" value="Bact_Sigma-Reg"/>
</dbReference>
<dbReference type="PANTHER" id="PTHR43156">
    <property type="entry name" value="STAGE II SPORULATION PROTEIN E-RELATED"/>
    <property type="match status" value="1"/>
</dbReference>
<dbReference type="GO" id="GO:0016791">
    <property type="term" value="F:phosphatase activity"/>
    <property type="evidence" value="ECO:0007669"/>
    <property type="project" value="TreeGrafter"/>
</dbReference>
<sequence>MAVAQAGRMQCMEVWGGNQSVDRKLTTTGLDLWVYSQPHAASQSGGDVYYVSSCSSGRITRLLLADVSGHGEVVAARANVLRNLMRRHINRINQASLVEAINDDFESESRTGAFATAVIGTFFAPTRTLTICNAGHPSPLIYQAQNKTWIPFGSVQGASEVERNFPLGITVEQNYSNQSCKLGREDLMLCFTDGLLEFKQADGSLLGEAGLLRLLSQLDCSQPERLIPELLQRLDPNQERINAADDISLMLFQRNNERVSLYDNLAAPFRALKHFFSRPEKA</sequence>
<keyword evidence="4" id="KW-1185">Reference proteome</keyword>
<dbReference type="Pfam" id="PF07228">
    <property type="entry name" value="SpoIIE"/>
    <property type="match status" value="1"/>
</dbReference>
<evidence type="ECO:0000313" key="3">
    <source>
        <dbReference type="EMBL" id="QDT20171.1"/>
    </source>
</evidence>
<organism evidence="3 4">
    <name type="scientific">Gimesia chilikensis</name>
    <dbReference type="NCBI Taxonomy" id="2605989"/>
    <lineage>
        <taxon>Bacteria</taxon>
        <taxon>Pseudomonadati</taxon>
        <taxon>Planctomycetota</taxon>
        <taxon>Planctomycetia</taxon>
        <taxon>Planctomycetales</taxon>
        <taxon>Planctomycetaceae</taxon>
        <taxon>Gimesia</taxon>
    </lineage>
</organism>
<dbReference type="Gene3D" id="3.60.40.10">
    <property type="entry name" value="PPM-type phosphatase domain"/>
    <property type="match status" value="1"/>
</dbReference>
<dbReference type="InterPro" id="IPR036457">
    <property type="entry name" value="PPM-type-like_dom_sf"/>
</dbReference>
<dbReference type="SUPFAM" id="SSF81606">
    <property type="entry name" value="PP2C-like"/>
    <property type="match status" value="1"/>
</dbReference>
<keyword evidence="1" id="KW-0378">Hydrolase</keyword>
<feature type="domain" description="PPM-type phosphatase" evidence="2">
    <location>
        <begin position="30"/>
        <end position="254"/>
    </location>
</feature>
<protein>
    <submittedName>
        <fullName evidence="3">Stage II sporulation protein E (SpoIIE)</fullName>
    </submittedName>
</protein>
<proteinExistence type="predicted"/>